<evidence type="ECO:0000313" key="1">
    <source>
        <dbReference type="EMBL" id="MBB5069856.1"/>
    </source>
</evidence>
<reference evidence="1 2" key="1">
    <citation type="submission" date="2020-08" db="EMBL/GenBank/DDBJ databases">
        <title>Sequencing the genomes of 1000 actinobacteria strains.</title>
        <authorList>
            <person name="Klenk H.-P."/>
        </authorList>
    </citation>
    <scope>NUCLEOTIDE SEQUENCE [LARGE SCALE GENOMIC DNA]</scope>
    <source>
        <strain evidence="1 2">DSM 45582</strain>
    </source>
</reference>
<organism evidence="1 2">
    <name type="scientific">Saccharopolyspora gloriosae</name>
    <dbReference type="NCBI Taxonomy" id="455344"/>
    <lineage>
        <taxon>Bacteria</taxon>
        <taxon>Bacillati</taxon>
        <taxon>Actinomycetota</taxon>
        <taxon>Actinomycetes</taxon>
        <taxon>Pseudonocardiales</taxon>
        <taxon>Pseudonocardiaceae</taxon>
        <taxon>Saccharopolyspora</taxon>
    </lineage>
</organism>
<dbReference type="SUPFAM" id="SSF48452">
    <property type="entry name" value="TPR-like"/>
    <property type="match status" value="1"/>
</dbReference>
<proteinExistence type="predicted"/>
<accession>A0A840NC37</accession>
<dbReference type="Proteomes" id="UP000580474">
    <property type="component" value="Unassembled WGS sequence"/>
</dbReference>
<dbReference type="EMBL" id="JACHIV010000001">
    <property type="protein sequence ID" value="MBB5069856.1"/>
    <property type="molecule type" value="Genomic_DNA"/>
</dbReference>
<comment type="caution">
    <text evidence="1">The sequence shown here is derived from an EMBL/GenBank/DDBJ whole genome shotgun (WGS) entry which is preliminary data.</text>
</comment>
<name>A0A840NC37_9PSEU</name>
<dbReference type="InterPro" id="IPR011990">
    <property type="entry name" value="TPR-like_helical_dom_sf"/>
</dbReference>
<dbReference type="Gene3D" id="1.25.40.10">
    <property type="entry name" value="Tetratricopeptide repeat domain"/>
    <property type="match status" value="2"/>
</dbReference>
<dbReference type="RefSeq" id="WP_184479479.1">
    <property type="nucleotide sequence ID" value="NZ_JACHIV010000001.1"/>
</dbReference>
<evidence type="ECO:0000313" key="2">
    <source>
        <dbReference type="Proteomes" id="UP000580474"/>
    </source>
</evidence>
<keyword evidence="2" id="KW-1185">Reference proteome</keyword>
<gene>
    <name evidence="1" type="ORF">BJ969_002944</name>
</gene>
<protein>
    <submittedName>
        <fullName evidence="1">Tetratricopeptide (TPR) repeat protein</fullName>
    </submittedName>
</protein>
<dbReference type="AlphaFoldDB" id="A0A840NC37"/>
<sequence>MRSVFDVSYQELPAQARELYRRLGLHPGPELHVTAASAAAGWNGTALREPLDALLGANLLQEVRADRFRFHDLIRAHAAERAAAECTAEQRRDVVVRIVEHYLRRARAAAELCAPRLPVAAYDFTHPAPDSADFTGPREALDWLETERANLVGGVRAAVGHRLPATAWQLGHALWPLFRYGGHHADWRTVDELCLTAARELDAPEREASTARRLAALHHRRGAWAESARLLERCGELCAATGDAFGSTDAHDARAVLALAQGDPATARACALRAEAGFRELGFPREAALALLLAGQAEASAGDGLDHVRVAESRLREFRDVDPFNAARARIALGTALLAAGALAEASTALDDGAAAMTELGSATGQALAHRGLADLAAARRDPTTERLHLTEAVRLFDHHGDAAAGPLRDRLGDLTGPA</sequence>